<comment type="subcellular location">
    <subcellularLocation>
        <location evidence="1">Membrane</location>
        <topology evidence="1">Multi-pass membrane protein</topology>
    </subcellularLocation>
</comment>
<keyword evidence="5" id="KW-0472">Membrane</keyword>
<evidence type="ECO:0000313" key="6">
    <source>
        <dbReference type="EMBL" id="MBB4882301.1"/>
    </source>
</evidence>
<dbReference type="GO" id="GO:0005886">
    <property type="term" value="C:plasma membrane"/>
    <property type="evidence" value="ECO:0007669"/>
    <property type="project" value="TreeGrafter"/>
</dbReference>
<evidence type="ECO:0000313" key="7">
    <source>
        <dbReference type="Proteomes" id="UP000560081"/>
    </source>
</evidence>
<dbReference type="InterPro" id="IPR001991">
    <property type="entry name" value="Na-dicarboxylate_symporter"/>
</dbReference>
<gene>
    <name evidence="6" type="ORF">BJ976_000652</name>
</gene>
<evidence type="ECO:0000256" key="5">
    <source>
        <dbReference type="ARBA" id="ARBA00023136"/>
    </source>
</evidence>
<evidence type="ECO:0000256" key="1">
    <source>
        <dbReference type="ARBA" id="ARBA00004141"/>
    </source>
</evidence>
<dbReference type="AlphaFoldDB" id="A0A4Y8WZ46"/>
<reference evidence="6 7" key="1">
    <citation type="submission" date="2020-08" db="EMBL/GenBank/DDBJ databases">
        <title>Sequencing the genomes of 1000 actinobacteria strains.</title>
        <authorList>
            <person name="Klenk H.-P."/>
        </authorList>
    </citation>
    <scope>NUCLEOTIDE SEQUENCE [LARGE SCALE GENOMIC DNA]</scope>
    <source>
        <strain evidence="6 7">DSM 19079</strain>
    </source>
</reference>
<dbReference type="GO" id="GO:0005295">
    <property type="term" value="F:neutral L-amino acid:sodium symporter activity"/>
    <property type="evidence" value="ECO:0007669"/>
    <property type="project" value="TreeGrafter"/>
</dbReference>
<proteinExistence type="predicted"/>
<accession>A0A4Y8WZ46</accession>
<keyword evidence="7" id="KW-1185">Reference proteome</keyword>
<protein>
    <submittedName>
        <fullName evidence="6">Na+/H+-dicarboxylate symporter</fullName>
    </submittedName>
</protein>
<dbReference type="Proteomes" id="UP000560081">
    <property type="component" value="Unassembled WGS sequence"/>
</dbReference>
<dbReference type="Gene3D" id="1.10.3860.10">
    <property type="entry name" value="Sodium:dicarboxylate symporter"/>
    <property type="match status" value="1"/>
</dbReference>
<keyword evidence="3" id="KW-0812">Transmembrane</keyword>
<dbReference type="InterPro" id="IPR036458">
    <property type="entry name" value="Na:dicarbo_symporter_sf"/>
</dbReference>
<name>A0A4Y8WZ46_9MICC</name>
<dbReference type="EMBL" id="JACHMC010000001">
    <property type="protein sequence ID" value="MBB4882301.1"/>
    <property type="molecule type" value="Genomic_DNA"/>
</dbReference>
<comment type="caution">
    <text evidence="6">The sequence shown here is derived from an EMBL/GenBank/DDBJ whole genome shotgun (WGS) entry which is preliminary data.</text>
</comment>
<keyword evidence="2" id="KW-0813">Transport</keyword>
<dbReference type="SUPFAM" id="SSF118215">
    <property type="entry name" value="Proton glutamate symport protein"/>
    <property type="match status" value="1"/>
</dbReference>
<evidence type="ECO:0000256" key="3">
    <source>
        <dbReference type="ARBA" id="ARBA00022692"/>
    </source>
</evidence>
<evidence type="ECO:0000256" key="4">
    <source>
        <dbReference type="ARBA" id="ARBA00022989"/>
    </source>
</evidence>
<dbReference type="PANTHER" id="PTHR42865:SF8">
    <property type="entry name" value="SERINE_THREONINE TRANSPORTER SSTT"/>
    <property type="match status" value="1"/>
</dbReference>
<keyword evidence="4" id="KW-1133">Transmembrane helix</keyword>
<dbReference type="RefSeq" id="WP_135030668.1">
    <property type="nucleotide sequence ID" value="NZ_BMLA01000005.1"/>
</dbReference>
<sequence>MSSAVPPSHPPVSPASSTHDADDASPARRPRFGLLPRILVAIALGVAVGLVSPDWLARLAATFTSLFSAFLGFIVPVLIVALVAPAIAELGRGAGKWLGLTAGIAYLSTLLGGLLSLTVAALLFPRILTPGSIAGVTDPSEATAAPFFEIEMGPPFGVMTALLLAFVLGIGMTLIPRGVMQQGFEELRTIIERVVTGLIVPLLPFYIFGIFLAMAAAGEVFTVIMTFLGVILIVFALTLVLLVLQYLVAGAISRRNPFHALKAMLPAYATALGTSSSAATIPVTLRQVLSLGVRQPIASFVVPLAATIHLAGSTVKIVAFSTAVILLTGGTVDLPLMVGFIFMLGITMVAAPGVPGGAIVAASGLLSTMLGFTEPMVALMVATYIAIDSFGTATNVTGDGAIALVMDRIAGDRIEDRSTAEETARD</sequence>
<evidence type="ECO:0000256" key="2">
    <source>
        <dbReference type="ARBA" id="ARBA00022448"/>
    </source>
</evidence>
<dbReference type="PANTHER" id="PTHR42865">
    <property type="entry name" value="PROTON/GLUTAMATE-ASPARTATE SYMPORTER"/>
    <property type="match status" value="1"/>
</dbReference>
<dbReference type="Pfam" id="PF00375">
    <property type="entry name" value="SDF"/>
    <property type="match status" value="1"/>
</dbReference>
<organism evidence="6 7">
    <name type="scientific">Micrococcus flavus</name>
    <dbReference type="NCBI Taxonomy" id="384602"/>
    <lineage>
        <taxon>Bacteria</taxon>
        <taxon>Bacillati</taxon>
        <taxon>Actinomycetota</taxon>
        <taxon>Actinomycetes</taxon>
        <taxon>Micrococcales</taxon>
        <taxon>Micrococcaceae</taxon>
        <taxon>Micrococcus</taxon>
    </lineage>
</organism>
<dbReference type="GO" id="GO:0032329">
    <property type="term" value="P:serine transport"/>
    <property type="evidence" value="ECO:0007669"/>
    <property type="project" value="TreeGrafter"/>
</dbReference>
<dbReference type="OrthoDB" id="9768885at2"/>